<evidence type="ECO:0000256" key="6">
    <source>
        <dbReference type="ARBA" id="ARBA00024034"/>
    </source>
</evidence>
<dbReference type="GO" id="GO:0006396">
    <property type="term" value="P:RNA processing"/>
    <property type="evidence" value="ECO:0007669"/>
    <property type="project" value="InterPro"/>
</dbReference>
<dbReference type="SUPFAM" id="SSF54768">
    <property type="entry name" value="dsRNA-binding domain-like"/>
    <property type="match status" value="1"/>
</dbReference>
<evidence type="ECO:0000256" key="2">
    <source>
        <dbReference type="ARBA" id="ARBA00022884"/>
    </source>
</evidence>
<keyword evidence="13" id="KW-1185">Reference proteome</keyword>
<dbReference type="GO" id="GO:0005739">
    <property type="term" value="C:mitochondrion"/>
    <property type="evidence" value="ECO:0007669"/>
    <property type="project" value="TreeGrafter"/>
</dbReference>
<evidence type="ECO:0000313" key="13">
    <source>
        <dbReference type="Proteomes" id="UP000799424"/>
    </source>
</evidence>
<keyword evidence="5" id="KW-0687">Ribonucleoprotein</keyword>
<sequence>MKRIAVSRCASQLLANQLPRRPTCPYAAAKNTAQHVTPHSHRIRARWQSTAAAQEDDGLGIEIPTPASTPRSPPRAARKPPPTPLPLEKLPSPHPKAADSSTKLHALRSRLSLPPRFPLPALARTLVHPSADPDPHFNNASLSILGRHLLSYYTSEYLLCTYPRLPMQVVFAAVEAYIGPKALAIIAREWGIEAAEEPGGEVEPGLLQFKRIQSGGALPEAFRRQAPWAWNVTTTHKITRTDEFGSEHAPPSPHALQRTPVPNEEAAQSFVRALIGALHVHLGSPLVKRFFRDHFLSRHLDVDKLFDFRTPTRDLSKLCDREGFDSPIARIISETGRLSRHPVFVVGVYSGKDKLGEGAGSSLDEARTRAAAAALKAWYLYRPVDVTVPSSMEGELDTSKWRPNLIDCGEVIV</sequence>
<dbReference type="InterPro" id="IPR044444">
    <property type="entry name" value="Ribosomal_mL44_DSRM_metazoa"/>
</dbReference>
<dbReference type="SMART" id="SM00358">
    <property type="entry name" value="DSRM"/>
    <property type="match status" value="1"/>
</dbReference>
<keyword evidence="3" id="KW-0689">Ribosomal protein</keyword>
<gene>
    <name evidence="12" type="ORF">CC86DRAFT_374042</name>
</gene>
<dbReference type="InterPro" id="IPR044443">
    <property type="entry name" value="Ribosomal_mL44_DSRM_fung"/>
</dbReference>
<dbReference type="SUPFAM" id="SSF69065">
    <property type="entry name" value="RNase III domain-like"/>
    <property type="match status" value="1"/>
</dbReference>
<feature type="domain" description="DRBM" evidence="10">
    <location>
        <begin position="310"/>
        <end position="380"/>
    </location>
</feature>
<dbReference type="PANTHER" id="PTHR11207">
    <property type="entry name" value="RIBONUCLEASE III"/>
    <property type="match status" value="1"/>
</dbReference>
<keyword evidence="4" id="KW-0496">Mitochondrion</keyword>
<reference evidence="12" key="1">
    <citation type="journal article" date="2020" name="Stud. Mycol.">
        <title>101 Dothideomycetes genomes: a test case for predicting lifestyles and emergence of pathogens.</title>
        <authorList>
            <person name="Haridas S."/>
            <person name="Albert R."/>
            <person name="Binder M."/>
            <person name="Bloem J."/>
            <person name="Labutti K."/>
            <person name="Salamov A."/>
            <person name="Andreopoulos B."/>
            <person name="Baker S."/>
            <person name="Barry K."/>
            <person name="Bills G."/>
            <person name="Bluhm B."/>
            <person name="Cannon C."/>
            <person name="Castanera R."/>
            <person name="Culley D."/>
            <person name="Daum C."/>
            <person name="Ezra D."/>
            <person name="Gonzalez J."/>
            <person name="Henrissat B."/>
            <person name="Kuo A."/>
            <person name="Liang C."/>
            <person name="Lipzen A."/>
            <person name="Lutzoni F."/>
            <person name="Magnuson J."/>
            <person name="Mondo S."/>
            <person name="Nolan M."/>
            <person name="Ohm R."/>
            <person name="Pangilinan J."/>
            <person name="Park H.-J."/>
            <person name="Ramirez L."/>
            <person name="Alfaro M."/>
            <person name="Sun H."/>
            <person name="Tritt A."/>
            <person name="Yoshinaga Y."/>
            <person name="Zwiers L.-H."/>
            <person name="Turgeon B."/>
            <person name="Goodwin S."/>
            <person name="Spatafora J."/>
            <person name="Crous P."/>
            <person name="Grigoriev I."/>
        </authorList>
    </citation>
    <scope>NUCLEOTIDE SEQUENCE</scope>
    <source>
        <strain evidence="12">CBS 113818</strain>
    </source>
</reference>
<dbReference type="Gene3D" id="1.10.1520.10">
    <property type="entry name" value="Ribonuclease III domain"/>
    <property type="match status" value="1"/>
</dbReference>
<comment type="similarity">
    <text evidence="6">Belongs to the ribonuclease III family. Mitochondrion-specific ribosomal protein mL44 subfamily.</text>
</comment>
<dbReference type="GO" id="GO:0003725">
    <property type="term" value="F:double-stranded RNA binding"/>
    <property type="evidence" value="ECO:0007669"/>
    <property type="project" value="InterPro"/>
</dbReference>
<evidence type="ECO:0000256" key="8">
    <source>
        <dbReference type="PROSITE-ProRule" id="PRU00266"/>
    </source>
</evidence>
<evidence type="ECO:0000256" key="5">
    <source>
        <dbReference type="ARBA" id="ARBA00023274"/>
    </source>
</evidence>
<feature type="region of interest" description="Disordered" evidence="9">
    <location>
        <begin position="30"/>
        <end position="102"/>
    </location>
</feature>
<evidence type="ECO:0000259" key="10">
    <source>
        <dbReference type="PROSITE" id="PS50137"/>
    </source>
</evidence>
<comment type="subcellular location">
    <subcellularLocation>
        <location evidence="1">Mitochondrion</location>
    </subcellularLocation>
</comment>
<dbReference type="GO" id="GO:0004525">
    <property type="term" value="F:ribonuclease III activity"/>
    <property type="evidence" value="ECO:0007669"/>
    <property type="project" value="InterPro"/>
</dbReference>
<proteinExistence type="inferred from homology"/>
<dbReference type="SMART" id="SM00535">
    <property type="entry name" value="RIBOc"/>
    <property type="match status" value="1"/>
</dbReference>
<dbReference type="InterPro" id="IPR014720">
    <property type="entry name" value="dsRBD_dom"/>
</dbReference>
<protein>
    <recommendedName>
        <fullName evidence="7">Large ribosomal subunit protein mL44</fullName>
    </recommendedName>
</protein>
<dbReference type="PROSITE" id="PS50142">
    <property type="entry name" value="RNASE_3_2"/>
    <property type="match status" value="1"/>
</dbReference>
<evidence type="ECO:0000313" key="12">
    <source>
        <dbReference type="EMBL" id="KAF2821183.1"/>
    </source>
</evidence>
<evidence type="ECO:0000256" key="4">
    <source>
        <dbReference type="ARBA" id="ARBA00023128"/>
    </source>
</evidence>
<accession>A0A6A6ZK96</accession>
<evidence type="ECO:0000256" key="1">
    <source>
        <dbReference type="ARBA" id="ARBA00004173"/>
    </source>
</evidence>
<evidence type="ECO:0000256" key="3">
    <source>
        <dbReference type="ARBA" id="ARBA00022980"/>
    </source>
</evidence>
<dbReference type="FunFam" id="3.30.160.20:FF:000043">
    <property type="entry name" value="60S ribosomal protein L3"/>
    <property type="match status" value="1"/>
</dbReference>
<dbReference type="PANTHER" id="PTHR11207:SF32">
    <property type="entry name" value="LARGE RIBOSOMAL SUBUNIT PROTEIN ML44"/>
    <property type="match status" value="1"/>
</dbReference>
<dbReference type="PROSITE" id="PS50137">
    <property type="entry name" value="DS_RBD"/>
    <property type="match status" value="1"/>
</dbReference>
<name>A0A6A6ZK96_9PLEO</name>
<organism evidence="12 13">
    <name type="scientific">Ophiobolus disseminans</name>
    <dbReference type="NCBI Taxonomy" id="1469910"/>
    <lineage>
        <taxon>Eukaryota</taxon>
        <taxon>Fungi</taxon>
        <taxon>Dikarya</taxon>
        <taxon>Ascomycota</taxon>
        <taxon>Pezizomycotina</taxon>
        <taxon>Dothideomycetes</taxon>
        <taxon>Pleosporomycetidae</taxon>
        <taxon>Pleosporales</taxon>
        <taxon>Pleosporineae</taxon>
        <taxon>Phaeosphaeriaceae</taxon>
        <taxon>Ophiobolus</taxon>
    </lineage>
</organism>
<feature type="domain" description="RNase III" evidence="11">
    <location>
        <begin position="104"/>
        <end position="192"/>
    </location>
</feature>
<keyword evidence="2 8" id="KW-0694">RNA-binding</keyword>
<dbReference type="EMBL" id="MU006238">
    <property type="protein sequence ID" value="KAF2821183.1"/>
    <property type="molecule type" value="Genomic_DNA"/>
</dbReference>
<dbReference type="Pfam" id="PF22892">
    <property type="entry name" value="DSRM_MRPL44"/>
    <property type="match status" value="1"/>
</dbReference>
<evidence type="ECO:0000259" key="11">
    <source>
        <dbReference type="PROSITE" id="PS50142"/>
    </source>
</evidence>
<dbReference type="Gene3D" id="3.30.160.20">
    <property type="match status" value="1"/>
</dbReference>
<dbReference type="GO" id="GO:0003735">
    <property type="term" value="F:structural constituent of ribosome"/>
    <property type="evidence" value="ECO:0007669"/>
    <property type="project" value="TreeGrafter"/>
</dbReference>
<evidence type="ECO:0000256" key="7">
    <source>
        <dbReference type="ARBA" id="ARBA00035187"/>
    </source>
</evidence>
<dbReference type="InterPro" id="IPR036389">
    <property type="entry name" value="RNase_III_sf"/>
</dbReference>
<dbReference type="OrthoDB" id="67027at2759"/>
<dbReference type="AlphaFoldDB" id="A0A6A6ZK96"/>
<evidence type="ECO:0000256" key="9">
    <source>
        <dbReference type="SAM" id="MobiDB-lite"/>
    </source>
</evidence>
<dbReference type="InterPro" id="IPR000999">
    <property type="entry name" value="RNase_III_dom"/>
</dbReference>
<dbReference type="CDD" id="cd19873">
    <property type="entry name" value="DSRM_MRPL3_like"/>
    <property type="match status" value="1"/>
</dbReference>
<dbReference type="Proteomes" id="UP000799424">
    <property type="component" value="Unassembled WGS sequence"/>
</dbReference>